<proteinExistence type="predicted"/>
<evidence type="ECO:0000313" key="2">
    <source>
        <dbReference type="EMBL" id="GAF76104.1"/>
    </source>
</evidence>
<organism evidence="2">
    <name type="scientific">marine sediment metagenome</name>
    <dbReference type="NCBI Taxonomy" id="412755"/>
    <lineage>
        <taxon>unclassified sequences</taxon>
        <taxon>metagenomes</taxon>
        <taxon>ecological metagenomes</taxon>
    </lineage>
</organism>
<evidence type="ECO:0000256" key="1">
    <source>
        <dbReference type="ARBA" id="ARBA00022801"/>
    </source>
</evidence>
<feature type="non-terminal residue" evidence="2">
    <location>
        <position position="85"/>
    </location>
</feature>
<name>X0S517_9ZZZZ</name>
<dbReference type="PANTHER" id="PTHR32494:SF5">
    <property type="entry name" value="ALLANTOATE AMIDOHYDROLASE"/>
    <property type="match status" value="1"/>
</dbReference>
<protein>
    <recommendedName>
        <fullName evidence="3">Peptidase M20 dimerisation domain-containing protein</fullName>
    </recommendedName>
</protein>
<gene>
    <name evidence="2" type="ORF">S01H1_13469</name>
</gene>
<reference evidence="2" key="1">
    <citation type="journal article" date="2014" name="Front. Microbiol.">
        <title>High frequency of phylogenetically diverse reductive dehalogenase-homologous genes in deep subseafloor sedimentary metagenomes.</title>
        <authorList>
            <person name="Kawai M."/>
            <person name="Futagami T."/>
            <person name="Toyoda A."/>
            <person name="Takaki Y."/>
            <person name="Nishi S."/>
            <person name="Hori S."/>
            <person name="Arai W."/>
            <person name="Tsubouchi T."/>
            <person name="Morono Y."/>
            <person name="Uchiyama I."/>
            <person name="Ito T."/>
            <person name="Fujiyama A."/>
            <person name="Inagaki F."/>
            <person name="Takami H."/>
        </authorList>
    </citation>
    <scope>NUCLEOTIDE SEQUENCE</scope>
    <source>
        <strain evidence="2">Expedition CK06-06</strain>
    </source>
</reference>
<keyword evidence="1" id="KW-0378">Hydrolase</keyword>
<sequence length="85" mass="9264">MDIRINLDRLKDDIESLSEIGSDPNGGITRPSFSKADLEAQVWLKEKIKSAGFSFRQDGAGNIFGRLEGKGKTIMAGSHIDSVIN</sequence>
<dbReference type="SUPFAM" id="SSF53187">
    <property type="entry name" value="Zn-dependent exopeptidases"/>
    <property type="match status" value="1"/>
</dbReference>
<dbReference type="GO" id="GO:0016813">
    <property type="term" value="F:hydrolase activity, acting on carbon-nitrogen (but not peptide) bonds, in linear amidines"/>
    <property type="evidence" value="ECO:0007669"/>
    <property type="project" value="InterPro"/>
</dbReference>
<dbReference type="EMBL" id="BARS01006952">
    <property type="protein sequence ID" value="GAF76104.1"/>
    <property type="molecule type" value="Genomic_DNA"/>
</dbReference>
<dbReference type="PANTHER" id="PTHR32494">
    <property type="entry name" value="ALLANTOATE DEIMINASE-RELATED"/>
    <property type="match status" value="1"/>
</dbReference>
<dbReference type="AlphaFoldDB" id="X0S517"/>
<evidence type="ECO:0008006" key="3">
    <source>
        <dbReference type="Google" id="ProtNLM"/>
    </source>
</evidence>
<dbReference type="InterPro" id="IPR010158">
    <property type="entry name" value="Amidase_Cbmase"/>
</dbReference>
<accession>X0S517</accession>
<comment type="caution">
    <text evidence="2">The sequence shown here is derived from an EMBL/GenBank/DDBJ whole genome shotgun (WGS) entry which is preliminary data.</text>
</comment>
<dbReference type="Gene3D" id="3.40.630.10">
    <property type="entry name" value="Zn peptidases"/>
    <property type="match status" value="1"/>
</dbReference>